<dbReference type="EMBL" id="JAAAPO010000005">
    <property type="protein sequence ID" value="NBC37640.1"/>
    <property type="molecule type" value="Genomic_DNA"/>
</dbReference>
<name>A0ABW9XGG2_9SPHN</name>
<reference evidence="3" key="1">
    <citation type="submission" date="2020-01" db="EMBL/GenBank/DDBJ databases">
        <title>Sphingomonas sp. strain CSW-10.</title>
        <authorList>
            <person name="Chen W.-M."/>
        </authorList>
    </citation>
    <scope>NUCLEOTIDE SEQUENCE [LARGE SCALE GENOMIC DNA]</scope>
    <source>
        <strain evidence="3">FSY-8</strain>
    </source>
</reference>
<dbReference type="InterPro" id="IPR028098">
    <property type="entry name" value="Glyco_trans_4-like_N"/>
</dbReference>
<dbReference type="RefSeq" id="WP_161719847.1">
    <property type="nucleotide sequence ID" value="NZ_JAAAPO010000005.1"/>
</dbReference>
<evidence type="ECO:0000313" key="3">
    <source>
        <dbReference type="Proteomes" id="UP000753724"/>
    </source>
</evidence>
<gene>
    <name evidence="2" type="ORF">GTZ99_13880</name>
</gene>
<dbReference type="Gene3D" id="3.40.50.2000">
    <property type="entry name" value="Glycogen Phosphorylase B"/>
    <property type="match status" value="2"/>
</dbReference>
<accession>A0ABW9XGG2</accession>
<feature type="domain" description="Glycosyltransferase subfamily 4-like N-terminal" evidence="1">
    <location>
        <begin position="16"/>
        <end position="191"/>
    </location>
</feature>
<dbReference type="PANTHER" id="PTHR12526:SF600">
    <property type="entry name" value="GLYCOSYL TRANSFERASE GROUP 1"/>
    <property type="match status" value="1"/>
</dbReference>
<comment type="caution">
    <text evidence="2">The sequence shown here is derived from an EMBL/GenBank/DDBJ whole genome shotgun (WGS) entry which is preliminary data.</text>
</comment>
<sequence>MKILISDYCGHPFQVQLSRELARRGHQVLHMFFAGFQTPKGNLVRSESDPAGFDITYVNTRETFRKMAFVRRRQQEIEVGHALAAKLREFQPDIVISSNTPLDTQRIFQKAAREVGADFVFWLQDIYSFGISHVVPRKLPVLGHLVAAFYRWLEFKMLASSDRIVAITSDFRQILADKGISTDKIDVIENWAPLDELPSFPRENEWARANMHPDKLRFVYSGTLGYKHDPSLLLELAQRQPDAHVHVFSEGDPASGLARDAQAAGVTNLTVHPWVSFADLPKMLSGADVFVAIIEAEAGVYCVPSKILTYLAVGRPILASMPGENLAARLLEANDAGRVAPPKERAAFMAHAAELAADADLRASMGEKGRAYAARTFDIGLIADKFETLIARLPHGRAP</sequence>
<dbReference type="Pfam" id="PF13692">
    <property type="entry name" value="Glyco_trans_1_4"/>
    <property type="match status" value="1"/>
</dbReference>
<dbReference type="Pfam" id="PF13579">
    <property type="entry name" value="Glyco_trans_4_4"/>
    <property type="match status" value="1"/>
</dbReference>
<dbReference type="Proteomes" id="UP000753724">
    <property type="component" value="Unassembled WGS sequence"/>
</dbReference>
<evidence type="ECO:0000313" key="2">
    <source>
        <dbReference type="EMBL" id="NBC37640.1"/>
    </source>
</evidence>
<proteinExistence type="predicted"/>
<dbReference type="PANTHER" id="PTHR12526">
    <property type="entry name" value="GLYCOSYLTRANSFERASE"/>
    <property type="match status" value="1"/>
</dbReference>
<evidence type="ECO:0000259" key="1">
    <source>
        <dbReference type="Pfam" id="PF13579"/>
    </source>
</evidence>
<dbReference type="SUPFAM" id="SSF53756">
    <property type="entry name" value="UDP-Glycosyltransferase/glycogen phosphorylase"/>
    <property type="match status" value="1"/>
</dbReference>
<organism evidence="2 3">
    <name type="scientific">Novosphingobium ovatum</name>
    <dbReference type="NCBI Taxonomy" id="1908523"/>
    <lineage>
        <taxon>Bacteria</taxon>
        <taxon>Pseudomonadati</taxon>
        <taxon>Pseudomonadota</taxon>
        <taxon>Alphaproteobacteria</taxon>
        <taxon>Sphingomonadales</taxon>
        <taxon>Sphingomonadaceae</taxon>
        <taxon>Novosphingobium</taxon>
    </lineage>
</organism>
<protein>
    <submittedName>
        <fullName evidence="2">Glycosyltransferase</fullName>
    </submittedName>
</protein>
<keyword evidence="3" id="KW-1185">Reference proteome</keyword>
<dbReference type="CDD" id="cd03794">
    <property type="entry name" value="GT4_WbuB-like"/>
    <property type="match status" value="1"/>
</dbReference>